<dbReference type="InterPro" id="IPR036388">
    <property type="entry name" value="WH-like_DNA-bd_sf"/>
</dbReference>
<keyword evidence="7" id="KW-1185">Reference proteome</keyword>
<keyword evidence="2" id="KW-0805">Transcription regulation</keyword>
<dbReference type="SUPFAM" id="SSF53850">
    <property type="entry name" value="Periplasmic binding protein-like II"/>
    <property type="match status" value="1"/>
</dbReference>
<evidence type="ECO:0000256" key="1">
    <source>
        <dbReference type="ARBA" id="ARBA00009437"/>
    </source>
</evidence>
<evidence type="ECO:0000313" key="6">
    <source>
        <dbReference type="EMBL" id="AOS45724.1"/>
    </source>
</evidence>
<dbReference type="PANTHER" id="PTHR30126:SF91">
    <property type="entry name" value="LYSR FAMILY TRANSCRIPTIONAL REGULATOR"/>
    <property type="match status" value="1"/>
</dbReference>
<dbReference type="Pfam" id="PF00126">
    <property type="entry name" value="HTH_1"/>
    <property type="match status" value="1"/>
</dbReference>
<keyword evidence="4" id="KW-0804">Transcription</keyword>
<evidence type="ECO:0000256" key="3">
    <source>
        <dbReference type="ARBA" id="ARBA00023125"/>
    </source>
</evidence>
<reference evidence="6 7" key="1">
    <citation type="submission" date="2016-06" db="EMBL/GenBank/DDBJ databases">
        <title>Three novel species with peptidoglycan cell walls form the new genus Lacunisphaera gen. nov. in the family Opitutaceae of the verrucomicrobial subdivision 4.</title>
        <authorList>
            <person name="Rast P."/>
            <person name="Gloeckner I."/>
            <person name="Jogler M."/>
            <person name="Boedeker C."/>
            <person name="Jeske O."/>
            <person name="Wiegand S."/>
            <person name="Reinhardt R."/>
            <person name="Schumann P."/>
            <person name="Rohde M."/>
            <person name="Spring S."/>
            <person name="Gloeckner F.O."/>
            <person name="Jogler C."/>
        </authorList>
    </citation>
    <scope>NUCLEOTIDE SEQUENCE [LARGE SCALE GENOMIC DNA]</scope>
    <source>
        <strain evidence="6 7">IG16b</strain>
    </source>
</reference>
<dbReference type="PROSITE" id="PS50931">
    <property type="entry name" value="HTH_LYSR"/>
    <property type="match status" value="1"/>
</dbReference>
<dbReference type="Gene3D" id="1.10.10.10">
    <property type="entry name" value="Winged helix-like DNA-binding domain superfamily/Winged helix DNA-binding domain"/>
    <property type="match status" value="1"/>
</dbReference>
<proteinExistence type="inferred from homology"/>
<dbReference type="PRINTS" id="PR00039">
    <property type="entry name" value="HTHLYSR"/>
</dbReference>
<organism evidence="6 7">
    <name type="scientific">Lacunisphaera limnophila</name>
    <dbReference type="NCBI Taxonomy" id="1838286"/>
    <lineage>
        <taxon>Bacteria</taxon>
        <taxon>Pseudomonadati</taxon>
        <taxon>Verrucomicrobiota</taxon>
        <taxon>Opitutia</taxon>
        <taxon>Opitutales</taxon>
        <taxon>Opitutaceae</taxon>
        <taxon>Lacunisphaera</taxon>
    </lineage>
</organism>
<evidence type="ECO:0000313" key="7">
    <source>
        <dbReference type="Proteomes" id="UP000095228"/>
    </source>
</evidence>
<dbReference type="STRING" id="1838286.Verru16b_02811"/>
<comment type="similarity">
    <text evidence="1">Belongs to the LysR transcriptional regulatory family.</text>
</comment>
<dbReference type="AlphaFoldDB" id="A0A1D8AXX2"/>
<dbReference type="GO" id="GO:0000976">
    <property type="term" value="F:transcription cis-regulatory region binding"/>
    <property type="evidence" value="ECO:0007669"/>
    <property type="project" value="TreeGrafter"/>
</dbReference>
<dbReference type="PANTHER" id="PTHR30126">
    <property type="entry name" value="HTH-TYPE TRANSCRIPTIONAL REGULATOR"/>
    <property type="match status" value="1"/>
</dbReference>
<name>A0A1D8AXX2_9BACT</name>
<gene>
    <name evidence="6" type="primary">cmpR_1</name>
    <name evidence="6" type="ORF">Verru16b_02811</name>
</gene>
<sequence>MNSVLDSRQLLAARVLADTGSFTLTGQQLSLTQSAVSHAIKALEEEVECRLFHRTGKGVKVTAAGKHFLEYTDKILAQMETARTLVSSRTTHGKERLRLGVSNRARQIILPVVQPLFHREYPNRLVLIAPGEYRRNFQLIDSGLLDLSFTVRAGHRPDLEFVPLFEDELRFIVAATHPWARSGRASFDDLTRDTLMLFQDFNNTAELLKEHLDAEQVTPRHAVQLPDYESINVMVRTGRAVGVFSPFLVSKELQEGSLVSLQLGARPLRRQWGLTYLGNRHLGAMEKRLIELCQQAVPGILSRLQGQTALSREKKESPITPIGQPAAVAGANYARVAL</sequence>
<protein>
    <submittedName>
        <fullName evidence="6">HTH-type transcriptional activator CmpR</fullName>
    </submittedName>
</protein>
<keyword evidence="3" id="KW-0238">DNA-binding</keyword>
<dbReference type="Pfam" id="PF03466">
    <property type="entry name" value="LysR_substrate"/>
    <property type="match status" value="1"/>
</dbReference>
<feature type="domain" description="HTH lysR-type" evidence="5">
    <location>
        <begin position="5"/>
        <end position="62"/>
    </location>
</feature>
<dbReference type="EMBL" id="CP016094">
    <property type="protein sequence ID" value="AOS45724.1"/>
    <property type="molecule type" value="Genomic_DNA"/>
</dbReference>
<dbReference type="FunFam" id="1.10.10.10:FF:000001">
    <property type="entry name" value="LysR family transcriptional regulator"/>
    <property type="match status" value="1"/>
</dbReference>
<dbReference type="InterPro" id="IPR036390">
    <property type="entry name" value="WH_DNA-bd_sf"/>
</dbReference>
<dbReference type="GO" id="GO:0003700">
    <property type="term" value="F:DNA-binding transcription factor activity"/>
    <property type="evidence" value="ECO:0007669"/>
    <property type="project" value="InterPro"/>
</dbReference>
<evidence type="ECO:0000256" key="2">
    <source>
        <dbReference type="ARBA" id="ARBA00023015"/>
    </source>
</evidence>
<dbReference type="KEGG" id="obg:Verru16b_02811"/>
<dbReference type="RefSeq" id="WP_083270357.1">
    <property type="nucleotide sequence ID" value="NZ_CP016094.1"/>
</dbReference>
<dbReference type="Gene3D" id="3.40.190.290">
    <property type="match status" value="1"/>
</dbReference>
<dbReference type="Proteomes" id="UP000095228">
    <property type="component" value="Chromosome"/>
</dbReference>
<dbReference type="InterPro" id="IPR000847">
    <property type="entry name" value="LysR_HTH_N"/>
</dbReference>
<dbReference type="OrthoDB" id="63123at2"/>
<dbReference type="CDD" id="cd05466">
    <property type="entry name" value="PBP2_LTTR_substrate"/>
    <property type="match status" value="1"/>
</dbReference>
<dbReference type="InterPro" id="IPR005119">
    <property type="entry name" value="LysR_subst-bd"/>
</dbReference>
<evidence type="ECO:0000256" key="4">
    <source>
        <dbReference type="ARBA" id="ARBA00023163"/>
    </source>
</evidence>
<evidence type="ECO:0000259" key="5">
    <source>
        <dbReference type="PROSITE" id="PS50931"/>
    </source>
</evidence>
<dbReference type="SUPFAM" id="SSF46785">
    <property type="entry name" value="Winged helix' DNA-binding domain"/>
    <property type="match status" value="1"/>
</dbReference>
<accession>A0A1D8AXX2</accession>